<name>A0ABS1R3B2_9SPHI</name>
<protein>
    <submittedName>
        <fullName evidence="5">DNA mismatch repair protein</fullName>
    </submittedName>
</protein>
<evidence type="ECO:0000256" key="2">
    <source>
        <dbReference type="ARBA" id="ARBA00022840"/>
    </source>
</evidence>
<evidence type="ECO:0000313" key="5">
    <source>
        <dbReference type="EMBL" id="MBL1409178.1"/>
    </source>
</evidence>
<comment type="caution">
    <text evidence="5">The sequence shown here is derived from an EMBL/GenBank/DDBJ whole genome shotgun (WGS) entry which is preliminary data.</text>
</comment>
<dbReference type="InterPro" id="IPR036187">
    <property type="entry name" value="DNA_mismatch_repair_MutS_sf"/>
</dbReference>
<dbReference type="SMART" id="SM00534">
    <property type="entry name" value="MUTSac"/>
    <property type="match status" value="1"/>
</dbReference>
<dbReference type="PANTHER" id="PTHR11361">
    <property type="entry name" value="DNA MISMATCH REPAIR PROTEIN MUTS FAMILY MEMBER"/>
    <property type="match status" value="1"/>
</dbReference>
<sequence>MILNTDKQTLNDLQIFGKSGMQSIYALFNRTYTQGGASLLAQMFEYPKTGALEIEQRTNIIKFFYELGAEFPMDSAAFDAFTPYLEDRDHRTLLDNSTISLERKVNQLLGADTVIKSKQKSLHMLGKTLASLLEFIPKLAPNFPDGLFRDQQNKIEKILTEPTFKEALTLMAKGKYNFDQLVYLDRYIRFTNINAINEILTYVYHLDTYIALARVALDHNFSFAKLIHQNDMLVDIKGFYHPLIPAAIGNDLKMDDSKRVLFLTGANMAGKSTFMKSLGINIFLAHIGLPIPAKSMEFTLFDGIFSTINLADNLQLGHSHFYAEVLRVKQVSKEVAAGKRLFVIFDELFRGTNVKDAYEATVAITSLYATLKNSFFVVSTHIIEASDQLKKTASNIFYAYMPTVMEDNTPTYPYLLEEGVTADRHGMLIIQNENILDILANGKKGGETWIK</sequence>
<keyword evidence="6" id="KW-1185">Reference proteome</keyword>
<dbReference type="PANTHER" id="PTHR11361:SF99">
    <property type="entry name" value="DNA MISMATCH REPAIR PROTEIN"/>
    <property type="match status" value="1"/>
</dbReference>
<keyword evidence="3" id="KW-0238">DNA-binding</keyword>
<evidence type="ECO:0000259" key="4">
    <source>
        <dbReference type="SMART" id="SM00534"/>
    </source>
</evidence>
<keyword evidence="1" id="KW-0547">Nucleotide-binding</keyword>
<dbReference type="InterPro" id="IPR045076">
    <property type="entry name" value="MutS"/>
</dbReference>
<gene>
    <name evidence="5" type="ORF">JKG61_10480</name>
</gene>
<evidence type="ECO:0000313" key="6">
    <source>
        <dbReference type="Proteomes" id="UP000625283"/>
    </source>
</evidence>
<dbReference type="EMBL" id="JAERTY010000005">
    <property type="protein sequence ID" value="MBL1409178.1"/>
    <property type="molecule type" value="Genomic_DNA"/>
</dbReference>
<dbReference type="SUPFAM" id="SSF52540">
    <property type="entry name" value="P-loop containing nucleoside triphosphate hydrolases"/>
    <property type="match status" value="1"/>
</dbReference>
<proteinExistence type="predicted"/>
<dbReference type="Pfam" id="PF05192">
    <property type="entry name" value="MutS_III"/>
    <property type="match status" value="1"/>
</dbReference>
<dbReference type="InterPro" id="IPR027417">
    <property type="entry name" value="P-loop_NTPase"/>
</dbReference>
<dbReference type="Proteomes" id="UP000625283">
    <property type="component" value="Unassembled WGS sequence"/>
</dbReference>
<evidence type="ECO:0000256" key="3">
    <source>
        <dbReference type="ARBA" id="ARBA00023125"/>
    </source>
</evidence>
<dbReference type="InterPro" id="IPR000432">
    <property type="entry name" value="DNA_mismatch_repair_MutS_C"/>
</dbReference>
<accession>A0ABS1R3B2</accession>
<keyword evidence="2" id="KW-0067">ATP-binding</keyword>
<dbReference type="RefSeq" id="WP_202102934.1">
    <property type="nucleotide sequence ID" value="NZ_JAERTY010000005.1"/>
</dbReference>
<feature type="domain" description="DNA mismatch repair proteins mutS family" evidence="4">
    <location>
        <begin position="258"/>
        <end position="447"/>
    </location>
</feature>
<dbReference type="Gene3D" id="1.10.1420.10">
    <property type="match status" value="1"/>
</dbReference>
<evidence type="ECO:0000256" key="1">
    <source>
        <dbReference type="ARBA" id="ARBA00022741"/>
    </source>
</evidence>
<dbReference type="SUPFAM" id="SSF48334">
    <property type="entry name" value="DNA repair protein MutS, domain III"/>
    <property type="match status" value="1"/>
</dbReference>
<dbReference type="Gene3D" id="3.40.50.300">
    <property type="entry name" value="P-loop containing nucleotide triphosphate hydrolases"/>
    <property type="match status" value="1"/>
</dbReference>
<reference evidence="5 6" key="1">
    <citation type="submission" date="2021-01" db="EMBL/GenBank/DDBJ databases">
        <title>C459-1 draft genome sequence.</title>
        <authorList>
            <person name="Zhang X.-F."/>
        </authorList>
    </citation>
    <scope>NUCLEOTIDE SEQUENCE [LARGE SCALE GENOMIC DNA]</scope>
    <source>
        <strain evidence="6">C459-1</strain>
    </source>
</reference>
<dbReference type="InterPro" id="IPR007696">
    <property type="entry name" value="DNA_mismatch_repair_MutS_core"/>
</dbReference>
<dbReference type="Pfam" id="PF00488">
    <property type="entry name" value="MutS_V"/>
    <property type="match status" value="1"/>
</dbReference>
<organism evidence="5 6">
    <name type="scientific">Sphingobacterium faecale</name>
    <dbReference type="NCBI Taxonomy" id="2803775"/>
    <lineage>
        <taxon>Bacteria</taxon>
        <taxon>Pseudomonadati</taxon>
        <taxon>Bacteroidota</taxon>
        <taxon>Sphingobacteriia</taxon>
        <taxon>Sphingobacteriales</taxon>
        <taxon>Sphingobacteriaceae</taxon>
        <taxon>Sphingobacterium</taxon>
    </lineage>
</organism>